<proteinExistence type="predicted"/>
<evidence type="ECO:0008006" key="4">
    <source>
        <dbReference type="Google" id="ProtNLM"/>
    </source>
</evidence>
<dbReference type="Gene3D" id="1.20.120.1630">
    <property type="match status" value="1"/>
</dbReference>
<evidence type="ECO:0000313" key="2">
    <source>
        <dbReference type="EMBL" id="KAK2592904.1"/>
    </source>
</evidence>
<accession>A0AAJ0FV33</accession>
<sequence>MAPKMALPVLRNIEDCSDFSQTVEPFINQFYELPERIAASIGSIDALQRLYIETNPLVTGFSASLFLSGIFLIVSEINRNYSQVDRMWSILPTLYILHTAVWTRLAGLPHDRTDLVALFSTIWSIRLTYNYWRRGGYSVGSEDYRWQIVKSKIPGVLFFIFNATFISVIQNVLLFAISGVPAYAIMLSTRFEPDRTAADFAYIAVELGLILSEWISDGQQWSMLPNQTTLLFVSFTAQLTLSPDYQTAKHQYYKDAKVPRGWSQADLDRGFVTSGFWGYSRHPNFFAEQTVWFVLYQWSCFATNSLYSWTFIGSGSLMLLFQGSTWLTEAISTGKYPEYAEYQRNVGMFIPTSIWPYKTPTRTPKIIRTSELAKRHQQKSGKQQ</sequence>
<dbReference type="PANTHER" id="PTHR32251">
    <property type="entry name" value="3-OXO-5-ALPHA-STEROID 4-DEHYDROGENASE"/>
    <property type="match status" value="1"/>
</dbReference>
<evidence type="ECO:0000313" key="3">
    <source>
        <dbReference type="Proteomes" id="UP001251528"/>
    </source>
</evidence>
<dbReference type="GO" id="GO:0016020">
    <property type="term" value="C:membrane"/>
    <property type="evidence" value="ECO:0007669"/>
    <property type="project" value="TreeGrafter"/>
</dbReference>
<dbReference type="Pfam" id="PF06966">
    <property type="entry name" value="DUF1295"/>
    <property type="match status" value="1"/>
</dbReference>
<reference evidence="2" key="1">
    <citation type="submission" date="2023-06" db="EMBL/GenBank/DDBJ databases">
        <title>Conoideocrella luteorostrata (Hypocreales: Clavicipitaceae), a potential biocontrol fungus for elongate hemlock scale in United States Christmas tree production areas.</title>
        <authorList>
            <person name="Barrett H."/>
            <person name="Lovett B."/>
            <person name="Macias A.M."/>
            <person name="Stajich J.E."/>
            <person name="Kasson M.T."/>
        </authorList>
    </citation>
    <scope>NUCLEOTIDE SEQUENCE</scope>
    <source>
        <strain evidence="2">ARSEF 14590</strain>
    </source>
</reference>
<dbReference type="AlphaFoldDB" id="A0AAJ0FV33"/>
<dbReference type="PANTHER" id="PTHR32251:SF23">
    <property type="entry name" value="3-OXO-5-ALPHA-STEROID 4-DEHYDROGENASE (DUF1295)"/>
    <property type="match status" value="1"/>
</dbReference>
<evidence type="ECO:0000256" key="1">
    <source>
        <dbReference type="SAM" id="Phobius"/>
    </source>
</evidence>
<feature type="transmembrane region" description="Helical" evidence="1">
    <location>
        <begin position="57"/>
        <end position="75"/>
    </location>
</feature>
<comment type="caution">
    <text evidence="2">The sequence shown here is derived from an EMBL/GenBank/DDBJ whole genome shotgun (WGS) entry which is preliminary data.</text>
</comment>
<name>A0AAJ0FV33_9HYPO</name>
<keyword evidence="1" id="KW-1133">Transmembrane helix</keyword>
<organism evidence="2 3">
    <name type="scientific">Conoideocrella luteorostrata</name>
    <dbReference type="NCBI Taxonomy" id="1105319"/>
    <lineage>
        <taxon>Eukaryota</taxon>
        <taxon>Fungi</taxon>
        <taxon>Dikarya</taxon>
        <taxon>Ascomycota</taxon>
        <taxon>Pezizomycotina</taxon>
        <taxon>Sordariomycetes</taxon>
        <taxon>Hypocreomycetidae</taxon>
        <taxon>Hypocreales</taxon>
        <taxon>Clavicipitaceae</taxon>
        <taxon>Conoideocrella</taxon>
    </lineage>
</organism>
<keyword evidence="3" id="KW-1185">Reference proteome</keyword>
<dbReference type="Proteomes" id="UP001251528">
    <property type="component" value="Unassembled WGS sequence"/>
</dbReference>
<keyword evidence="1" id="KW-0812">Transmembrane</keyword>
<keyword evidence="1" id="KW-0472">Membrane</keyword>
<dbReference type="InterPro" id="IPR010721">
    <property type="entry name" value="UstE-like"/>
</dbReference>
<feature type="transmembrane region" description="Helical" evidence="1">
    <location>
        <begin position="153"/>
        <end position="177"/>
    </location>
</feature>
<protein>
    <recommendedName>
        <fullName evidence="4">DUF1295-domain-containing protein</fullName>
    </recommendedName>
</protein>
<dbReference type="EMBL" id="JASWJB010000239">
    <property type="protein sequence ID" value="KAK2592904.1"/>
    <property type="molecule type" value="Genomic_DNA"/>
</dbReference>
<gene>
    <name evidence="2" type="ORF">QQS21_009399</name>
</gene>